<evidence type="ECO:0000259" key="6">
    <source>
        <dbReference type="PROSITE" id="PS50850"/>
    </source>
</evidence>
<dbReference type="AlphaFoldDB" id="A0A7W9BJ04"/>
<comment type="similarity">
    <text evidence="1">Belongs to the sodium:galactoside symporter (TC 2.A.2) family.</text>
</comment>
<feature type="transmembrane region" description="Helical" evidence="5">
    <location>
        <begin position="69"/>
        <end position="88"/>
    </location>
</feature>
<dbReference type="EMBL" id="JACIJM010000003">
    <property type="protein sequence ID" value="MBB5721438.1"/>
    <property type="molecule type" value="Genomic_DNA"/>
</dbReference>
<gene>
    <name evidence="7" type="ORF">FHS72_001050</name>
</gene>
<evidence type="ECO:0000256" key="1">
    <source>
        <dbReference type="ARBA" id="ARBA00009617"/>
    </source>
</evidence>
<feature type="transmembrane region" description="Helical" evidence="5">
    <location>
        <begin position="244"/>
        <end position="261"/>
    </location>
</feature>
<dbReference type="Pfam" id="PF13347">
    <property type="entry name" value="MFS_2"/>
    <property type="match status" value="1"/>
</dbReference>
<evidence type="ECO:0000313" key="8">
    <source>
        <dbReference type="Proteomes" id="UP000535415"/>
    </source>
</evidence>
<dbReference type="RefSeq" id="WP_183526637.1">
    <property type="nucleotide sequence ID" value="NZ_JACIJM010000003.1"/>
</dbReference>
<keyword evidence="3 5" id="KW-1133">Transmembrane helix</keyword>
<feature type="transmembrane region" description="Helical" evidence="5">
    <location>
        <begin position="136"/>
        <end position="159"/>
    </location>
</feature>
<keyword evidence="8" id="KW-1185">Reference proteome</keyword>
<feature type="transmembrane region" description="Helical" evidence="5">
    <location>
        <begin position="273"/>
        <end position="293"/>
    </location>
</feature>
<evidence type="ECO:0000256" key="3">
    <source>
        <dbReference type="ARBA" id="ARBA00022989"/>
    </source>
</evidence>
<feature type="transmembrane region" description="Helical" evidence="5">
    <location>
        <begin position="208"/>
        <end position="232"/>
    </location>
</feature>
<evidence type="ECO:0000256" key="5">
    <source>
        <dbReference type="SAM" id="Phobius"/>
    </source>
</evidence>
<evidence type="ECO:0000313" key="7">
    <source>
        <dbReference type="EMBL" id="MBB5721438.1"/>
    </source>
</evidence>
<dbReference type="PANTHER" id="PTHR11328">
    <property type="entry name" value="MAJOR FACILITATOR SUPERFAMILY DOMAIN-CONTAINING PROTEIN"/>
    <property type="match status" value="1"/>
</dbReference>
<feature type="transmembrane region" description="Helical" evidence="5">
    <location>
        <begin position="338"/>
        <end position="359"/>
    </location>
</feature>
<feature type="transmembrane region" description="Helical" evidence="5">
    <location>
        <begin position="28"/>
        <end position="49"/>
    </location>
</feature>
<dbReference type="Gene3D" id="1.20.1250.20">
    <property type="entry name" value="MFS general substrate transporter like domains"/>
    <property type="match status" value="2"/>
</dbReference>
<dbReference type="PROSITE" id="PS50850">
    <property type="entry name" value="MFS"/>
    <property type="match status" value="1"/>
</dbReference>
<reference evidence="7 8" key="1">
    <citation type="submission" date="2020-08" db="EMBL/GenBank/DDBJ databases">
        <title>Genomic Encyclopedia of Type Strains, Phase IV (KMG-IV): sequencing the most valuable type-strain genomes for metagenomic binning, comparative biology and taxonomic classification.</title>
        <authorList>
            <person name="Goeker M."/>
        </authorList>
    </citation>
    <scope>NUCLEOTIDE SEQUENCE [LARGE SCALE GENOMIC DNA]</scope>
    <source>
        <strain evidence="7 8">DSM 101064</strain>
    </source>
</reference>
<proteinExistence type="inferred from homology"/>
<accession>A0A7W9BJ04</accession>
<dbReference type="SUPFAM" id="SSF103473">
    <property type="entry name" value="MFS general substrate transporter"/>
    <property type="match status" value="1"/>
</dbReference>
<evidence type="ECO:0000256" key="2">
    <source>
        <dbReference type="ARBA" id="ARBA00022692"/>
    </source>
</evidence>
<sequence length="408" mass="42828">MNNRLTVPAVAAFLSSAGIPLYIHLPRYAAELGIGLGTIGVILFGLRALDFIQDPLLGRLIDKFRTKRALFAALAFAGMGLGFFIAFVMQPDVFGLTVGLVLVFTAFSLGTILFYGQGAELIGNNGRAEHLRFAGLRETGALAGIVVAVIAPGVLGIYFGALQAYAIFGALLVAASLIVWRVSKSFWVPIAAQETASQPFRALFQPTILQLLVIALLNALPVAVTSTLFLFFVEDRLGLPDLSGLFLLLFFLAAGLSAPIWSKLAANLGARQVLLCAMSFAILSFIGAFFLPAGAAWQFGVICLVSGAALGADMVILPALFATALVKKGVATGIGFGVWAFAAKISLAVAAAIVLPALQLAQFTPGVQNTAEAVLSLNVLYALFPCALKLLALVFVARLPDDIEGTPQ</sequence>
<organism evidence="7 8">
    <name type="scientific">Yoonia ponticola</name>
    <dbReference type="NCBI Taxonomy" id="1524255"/>
    <lineage>
        <taxon>Bacteria</taxon>
        <taxon>Pseudomonadati</taxon>
        <taxon>Pseudomonadota</taxon>
        <taxon>Alphaproteobacteria</taxon>
        <taxon>Rhodobacterales</taxon>
        <taxon>Paracoccaceae</taxon>
        <taxon>Yoonia</taxon>
    </lineage>
</organism>
<keyword evidence="2 5" id="KW-0812">Transmembrane</keyword>
<dbReference type="GO" id="GO:0005886">
    <property type="term" value="C:plasma membrane"/>
    <property type="evidence" value="ECO:0007669"/>
    <property type="project" value="TreeGrafter"/>
</dbReference>
<feature type="transmembrane region" description="Helical" evidence="5">
    <location>
        <begin position="94"/>
        <end position="115"/>
    </location>
</feature>
<dbReference type="GO" id="GO:0008643">
    <property type="term" value="P:carbohydrate transport"/>
    <property type="evidence" value="ECO:0007669"/>
    <property type="project" value="InterPro"/>
</dbReference>
<dbReference type="PANTHER" id="PTHR11328:SF24">
    <property type="entry name" value="MAJOR FACILITATOR SUPERFAMILY (MFS) PROFILE DOMAIN-CONTAINING PROTEIN"/>
    <property type="match status" value="1"/>
</dbReference>
<dbReference type="GO" id="GO:0015293">
    <property type="term" value="F:symporter activity"/>
    <property type="evidence" value="ECO:0007669"/>
    <property type="project" value="InterPro"/>
</dbReference>
<keyword evidence="4 5" id="KW-0472">Membrane</keyword>
<feature type="transmembrane region" description="Helical" evidence="5">
    <location>
        <begin position="379"/>
        <end position="399"/>
    </location>
</feature>
<feature type="transmembrane region" description="Helical" evidence="5">
    <location>
        <begin position="299"/>
        <end position="326"/>
    </location>
</feature>
<feature type="domain" description="Major facilitator superfamily (MFS) profile" evidence="6">
    <location>
        <begin position="207"/>
        <end position="408"/>
    </location>
</feature>
<dbReference type="Proteomes" id="UP000535415">
    <property type="component" value="Unassembled WGS sequence"/>
</dbReference>
<evidence type="ECO:0000256" key="4">
    <source>
        <dbReference type="ARBA" id="ARBA00023136"/>
    </source>
</evidence>
<dbReference type="InterPro" id="IPR036259">
    <property type="entry name" value="MFS_trans_sf"/>
</dbReference>
<feature type="transmembrane region" description="Helical" evidence="5">
    <location>
        <begin position="165"/>
        <end position="183"/>
    </location>
</feature>
<dbReference type="InterPro" id="IPR020846">
    <property type="entry name" value="MFS_dom"/>
</dbReference>
<protein>
    <submittedName>
        <fullName evidence="7">Na+/melibiose symporter-like transporter</fullName>
    </submittedName>
</protein>
<name>A0A7W9BJ04_9RHOB</name>
<comment type="caution">
    <text evidence="7">The sequence shown here is derived from an EMBL/GenBank/DDBJ whole genome shotgun (WGS) entry which is preliminary data.</text>
</comment>
<dbReference type="InterPro" id="IPR039672">
    <property type="entry name" value="MFS_2"/>
</dbReference>